<name>A0A3M8AAH2_9MICO</name>
<evidence type="ECO:0000313" key="3">
    <source>
        <dbReference type="EMBL" id="RNB48206.1"/>
    </source>
</evidence>
<feature type="transmembrane region" description="Helical" evidence="1">
    <location>
        <begin position="178"/>
        <end position="195"/>
    </location>
</feature>
<feature type="transmembrane region" description="Helical" evidence="1">
    <location>
        <begin position="456"/>
        <end position="475"/>
    </location>
</feature>
<gene>
    <name evidence="3" type="ORF">EDM22_11350</name>
</gene>
<evidence type="ECO:0000256" key="1">
    <source>
        <dbReference type="SAM" id="Phobius"/>
    </source>
</evidence>
<evidence type="ECO:0000256" key="2">
    <source>
        <dbReference type="SAM" id="SignalP"/>
    </source>
</evidence>
<proteinExistence type="predicted"/>
<keyword evidence="1" id="KW-0472">Membrane</keyword>
<feature type="chain" id="PRO_5018008823" evidence="2">
    <location>
        <begin position="24"/>
        <end position="499"/>
    </location>
</feature>
<keyword evidence="1" id="KW-0812">Transmembrane</keyword>
<evidence type="ECO:0000313" key="4">
    <source>
        <dbReference type="Proteomes" id="UP000275048"/>
    </source>
</evidence>
<feature type="transmembrane region" description="Helical" evidence="1">
    <location>
        <begin position="154"/>
        <end position="172"/>
    </location>
</feature>
<dbReference type="Pfam" id="PF09913">
    <property type="entry name" value="DUF2142"/>
    <property type="match status" value="1"/>
</dbReference>
<organism evidence="3 4">
    <name type="scientific">Agromyces tardus</name>
    <dbReference type="NCBI Taxonomy" id="2583849"/>
    <lineage>
        <taxon>Bacteria</taxon>
        <taxon>Bacillati</taxon>
        <taxon>Actinomycetota</taxon>
        <taxon>Actinomycetes</taxon>
        <taxon>Micrococcales</taxon>
        <taxon>Microbacteriaceae</taxon>
        <taxon>Agromyces</taxon>
    </lineage>
</organism>
<feature type="transmembrane region" description="Helical" evidence="1">
    <location>
        <begin position="202"/>
        <end position="217"/>
    </location>
</feature>
<feature type="signal peptide" evidence="2">
    <location>
        <begin position="1"/>
        <end position="23"/>
    </location>
</feature>
<dbReference type="EMBL" id="RHHB01000021">
    <property type="protein sequence ID" value="RNB48206.1"/>
    <property type="molecule type" value="Genomic_DNA"/>
</dbReference>
<dbReference type="AlphaFoldDB" id="A0A3M8AAH2"/>
<keyword evidence="1" id="KW-1133">Transmembrane helix</keyword>
<dbReference type="InterPro" id="IPR018674">
    <property type="entry name" value="DUF2142_membrane"/>
</dbReference>
<protein>
    <submittedName>
        <fullName evidence="3">DUF2142 domain-containing protein</fullName>
    </submittedName>
</protein>
<feature type="transmembrane region" description="Helical" evidence="1">
    <location>
        <begin position="347"/>
        <end position="366"/>
    </location>
</feature>
<accession>A0A3M8AAH2</accession>
<keyword evidence="2" id="KW-0732">Signal</keyword>
<reference evidence="3 4" key="1">
    <citation type="submission" date="2018-10" db="EMBL/GenBank/DDBJ databases">
        <title>Isolation, diversity and antibacterial activity of antinobacteria from the wheat rhizosphere soil.</title>
        <authorList>
            <person name="Sun T."/>
        </authorList>
    </citation>
    <scope>NUCLEOTIDE SEQUENCE [LARGE SCALE GENOMIC DNA]</scope>
    <source>
        <strain evidence="3 4">SJ-23</strain>
    </source>
</reference>
<feature type="transmembrane region" description="Helical" evidence="1">
    <location>
        <begin position="126"/>
        <end position="147"/>
    </location>
</feature>
<sequence length="499" mass="52769">MRRRFKALFLVPALLLIALAAWAVSSPIGSSPDDDFHLTSVWCATGDRPGLCESTGDSETRSVAREIASAPTCYAFKPAESGVCQETTAAGGMTETTRGNFNGGYPPVFYGFMSLFAGADVGTSAMVMRLVNVVLFVATTTVLFWLLPVPRRATLLWSWTIGLIPLTTFLLASNNPSSWAIISAGTVWLSFVGYAESAGWRRVALGVLGVVAAILGAGARTDAAVYGAIGAIVAIVLTLRRDRRALLGAILPAAVVLIMIAGFLFTGRQSGVVTGGFGDHDLPPGFTTGTLALDNLVRVPELWLGTFGTWSLGWLDTPLPGIVTVGSAFVFAGMMFVGIASSSLRKWLALALVIGAAWTLPAWILLQSKVPVGYEVQPRYILPLVVMAGGVALLVVGAKHLRLSTPQLVILAVAVSVSNAVALHVNLRRYLTGLDNHDWNLDRGIEWWWQSPVSPMTVWAIGTLAFGAAIVIAVLEARRLGAVEAARDAEPSTAAPVSA</sequence>
<feature type="transmembrane region" description="Helical" evidence="1">
    <location>
        <begin position="246"/>
        <end position="265"/>
    </location>
</feature>
<feature type="transmembrane region" description="Helical" evidence="1">
    <location>
        <begin position="223"/>
        <end position="239"/>
    </location>
</feature>
<keyword evidence="4" id="KW-1185">Reference proteome</keyword>
<feature type="transmembrane region" description="Helical" evidence="1">
    <location>
        <begin position="319"/>
        <end position="340"/>
    </location>
</feature>
<comment type="caution">
    <text evidence="3">The sequence shown here is derived from an EMBL/GenBank/DDBJ whole genome shotgun (WGS) entry which is preliminary data.</text>
</comment>
<feature type="transmembrane region" description="Helical" evidence="1">
    <location>
        <begin position="378"/>
        <end position="396"/>
    </location>
</feature>
<feature type="transmembrane region" description="Helical" evidence="1">
    <location>
        <begin position="408"/>
        <end position="427"/>
    </location>
</feature>
<dbReference type="Proteomes" id="UP000275048">
    <property type="component" value="Unassembled WGS sequence"/>
</dbReference>